<sequence>MHLLDCIGEHRVGPTQTQPPAPFLQLRKGVTREQEAKGILSTCGNLSSNRLAKNPQQLLTQKWSEPIEAADAGCALGGRGIRVNYCACLTLSAWEQQEVPDACSVA</sequence>
<accession>A0A074ZUV1</accession>
<dbReference type="KEGG" id="ovi:T265_03820"/>
<keyword evidence="2" id="KW-1185">Reference proteome</keyword>
<dbReference type="RefSeq" id="XP_009166655.1">
    <property type="nucleotide sequence ID" value="XM_009168391.1"/>
</dbReference>
<protein>
    <submittedName>
        <fullName evidence="1">Uncharacterized protein</fullName>
    </submittedName>
</protein>
<proteinExistence type="predicted"/>
<evidence type="ECO:0000313" key="1">
    <source>
        <dbReference type="EMBL" id="KER29622.1"/>
    </source>
</evidence>
<organism evidence="1 2">
    <name type="scientific">Opisthorchis viverrini</name>
    <name type="common">Southeast Asian liver fluke</name>
    <dbReference type="NCBI Taxonomy" id="6198"/>
    <lineage>
        <taxon>Eukaryota</taxon>
        <taxon>Metazoa</taxon>
        <taxon>Spiralia</taxon>
        <taxon>Lophotrochozoa</taxon>
        <taxon>Platyhelminthes</taxon>
        <taxon>Trematoda</taxon>
        <taxon>Digenea</taxon>
        <taxon>Opisthorchiida</taxon>
        <taxon>Opisthorchiata</taxon>
        <taxon>Opisthorchiidae</taxon>
        <taxon>Opisthorchis</taxon>
    </lineage>
</organism>
<reference evidence="1 2" key="1">
    <citation type="submission" date="2013-11" db="EMBL/GenBank/DDBJ databases">
        <title>Opisthorchis viverrini - life in the bile duct.</title>
        <authorList>
            <person name="Young N.D."/>
            <person name="Nagarajan N."/>
            <person name="Lin S.J."/>
            <person name="Korhonen P.K."/>
            <person name="Jex A.R."/>
            <person name="Hall R.S."/>
            <person name="Safavi-Hemami H."/>
            <person name="Kaewkong W."/>
            <person name="Bertrand D."/>
            <person name="Gao S."/>
            <person name="Seet Q."/>
            <person name="Wongkham S."/>
            <person name="Teh B.T."/>
            <person name="Wongkham C."/>
            <person name="Intapan P.M."/>
            <person name="Maleewong W."/>
            <person name="Yang X."/>
            <person name="Hu M."/>
            <person name="Wang Z."/>
            <person name="Hofmann A."/>
            <person name="Sternberg P.W."/>
            <person name="Tan P."/>
            <person name="Wang J."/>
            <person name="Gasser R.B."/>
        </authorList>
    </citation>
    <scope>NUCLEOTIDE SEQUENCE [LARGE SCALE GENOMIC DNA]</scope>
</reference>
<name>A0A074ZUV1_OPIVI</name>
<dbReference type="GeneID" id="20318007"/>
<dbReference type="EMBL" id="KL596675">
    <property type="protein sequence ID" value="KER29622.1"/>
    <property type="molecule type" value="Genomic_DNA"/>
</dbReference>
<gene>
    <name evidence="1" type="ORF">T265_03820</name>
</gene>
<evidence type="ECO:0000313" key="2">
    <source>
        <dbReference type="Proteomes" id="UP000054324"/>
    </source>
</evidence>
<dbReference type="CTD" id="20318007"/>
<dbReference type="AlphaFoldDB" id="A0A074ZUV1"/>
<dbReference type="Proteomes" id="UP000054324">
    <property type="component" value="Unassembled WGS sequence"/>
</dbReference>